<name>A0A8J4BWL3_9CHLO</name>
<reference evidence="2" key="1">
    <citation type="journal article" date="2021" name="Proc. Natl. Acad. Sci. U.S.A.">
        <title>Three genomes in the algal genus Volvox reveal the fate of a haploid sex-determining region after a transition to homothallism.</title>
        <authorList>
            <person name="Yamamoto K."/>
            <person name="Hamaji T."/>
            <person name="Kawai-Toyooka H."/>
            <person name="Matsuzaki R."/>
            <person name="Takahashi F."/>
            <person name="Nishimura Y."/>
            <person name="Kawachi M."/>
            <person name="Noguchi H."/>
            <person name="Minakuchi Y."/>
            <person name="Umen J.G."/>
            <person name="Toyoda A."/>
            <person name="Nozaki H."/>
        </authorList>
    </citation>
    <scope>NUCLEOTIDE SEQUENCE</scope>
    <source>
        <strain evidence="2">NIES-3780</strain>
    </source>
</reference>
<organism evidence="2 3">
    <name type="scientific">Volvox africanus</name>
    <dbReference type="NCBI Taxonomy" id="51714"/>
    <lineage>
        <taxon>Eukaryota</taxon>
        <taxon>Viridiplantae</taxon>
        <taxon>Chlorophyta</taxon>
        <taxon>core chlorophytes</taxon>
        <taxon>Chlorophyceae</taxon>
        <taxon>CS clade</taxon>
        <taxon>Chlamydomonadales</taxon>
        <taxon>Volvocaceae</taxon>
        <taxon>Volvox</taxon>
    </lineage>
</organism>
<evidence type="ECO:0000256" key="1">
    <source>
        <dbReference type="SAM" id="MobiDB-lite"/>
    </source>
</evidence>
<evidence type="ECO:0000313" key="2">
    <source>
        <dbReference type="EMBL" id="GIL66809.1"/>
    </source>
</evidence>
<gene>
    <name evidence="2" type="ORF">Vafri_20312</name>
</gene>
<dbReference type="EMBL" id="BNCO01000090">
    <property type="protein sequence ID" value="GIL66809.1"/>
    <property type="molecule type" value="Genomic_DNA"/>
</dbReference>
<dbReference type="Proteomes" id="UP000747399">
    <property type="component" value="Unassembled WGS sequence"/>
</dbReference>
<feature type="non-terminal residue" evidence="2">
    <location>
        <position position="1"/>
    </location>
</feature>
<comment type="caution">
    <text evidence="2">The sequence shown here is derived from an EMBL/GenBank/DDBJ whole genome shotgun (WGS) entry which is preliminary data.</text>
</comment>
<dbReference type="AlphaFoldDB" id="A0A8J4BWL3"/>
<proteinExistence type="predicted"/>
<protein>
    <submittedName>
        <fullName evidence="2">Uncharacterized protein</fullName>
    </submittedName>
</protein>
<evidence type="ECO:0000313" key="3">
    <source>
        <dbReference type="Proteomes" id="UP000747399"/>
    </source>
</evidence>
<keyword evidence="3" id="KW-1185">Reference proteome</keyword>
<sequence>VVAGLEVVATGVEGRVVEGTGVARARGVPVMVEEMEAAVRARGTVAAATEVLATVDLARVAAATEALATVDLVRVAAATVVLATVATVVAEPRVVGMKHHPGGNGARHQQRHQQH</sequence>
<accession>A0A8J4BWL3</accession>
<feature type="region of interest" description="Disordered" evidence="1">
    <location>
        <begin position="96"/>
        <end position="115"/>
    </location>
</feature>